<feature type="domain" description="Post-SET" evidence="7">
    <location>
        <begin position="117"/>
        <end position="133"/>
    </location>
</feature>
<keyword evidence="9" id="KW-1185">Reference proteome</keyword>
<dbReference type="Gene3D" id="2.170.270.10">
    <property type="entry name" value="SET domain"/>
    <property type="match status" value="1"/>
</dbReference>
<evidence type="ECO:0000256" key="3">
    <source>
        <dbReference type="ARBA" id="ARBA00022603"/>
    </source>
</evidence>
<organism evidence="8 9">
    <name type="scientific">Granulicella rosea</name>
    <dbReference type="NCBI Taxonomy" id="474952"/>
    <lineage>
        <taxon>Bacteria</taxon>
        <taxon>Pseudomonadati</taxon>
        <taxon>Acidobacteriota</taxon>
        <taxon>Terriglobia</taxon>
        <taxon>Terriglobales</taxon>
        <taxon>Acidobacteriaceae</taxon>
        <taxon>Granulicella</taxon>
    </lineage>
</organism>
<dbReference type="Proteomes" id="UP000198356">
    <property type="component" value="Unassembled WGS sequence"/>
</dbReference>
<dbReference type="InterPro" id="IPR050777">
    <property type="entry name" value="SET2_Histone-Lys_MeTrsfase"/>
</dbReference>
<dbReference type="SMART" id="SM00508">
    <property type="entry name" value="PostSET"/>
    <property type="match status" value="1"/>
</dbReference>
<evidence type="ECO:0000256" key="1">
    <source>
        <dbReference type="ARBA" id="ARBA00004286"/>
    </source>
</evidence>
<evidence type="ECO:0000313" key="9">
    <source>
        <dbReference type="Proteomes" id="UP000198356"/>
    </source>
</evidence>
<feature type="domain" description="SET" evidence="6">
    <location>
        <begin position="4"/>
        <end position="110"/>
    </location>
</feature>
<evidence type="ECO:0000259" key="7">
    <source>
        <dbReference type="PROSITE" id="PS50868"/>
    </source>
</evidence>
<proteinExistence type="predicted"/>
<evidence type="ECO:0000313" key="8">
    <source>
        <dbReference type="EMBL" id="SNS44460.1"/>
    </source>
</evidence>
<dbReference type="SUPFAM" id="SSF82199">
    <property type="entry name" value="SET domain"/>
    <property type="match status" value="1"/>
</dbReference>
<dbReference type="GO" id="GO:0005694">
    <property type="term" value="C:chromosome"/>
    <property type="evidence" value="ECO:0007669"/>
    <property type="project" value="UniProtKB-SubCell"/>
</dbReference>
<keyword evidence="5" id="KW-0949">S-adenosyl-L-methionine</keyword>
<evidence type="ECO:0000259" key="6">
    <source>
        <dbReference type="PROSITE" id="PS50280"/>
    </source>
</evidence>
<dbReference type="RefSeq" id="WP_089407246.1">
    <property type="nucleotide sequence ID" value="NZ_FZOU01000001.1"/>
</dbReference>
<keyword evidence="3" id="KW-0489">Methyltransferase</keyword>
<name>A0A239EI78_9BACT</name>
<dbReference type="PROSITE" id="PS50868">
    <property type="entry name" value="POST_SET"/>
    <property type="match status" value="1"/>
</dbReference>
<dbReference type="SMART" id="SM00317">
    <property type="entry name" value="SET"/>
    <property type="match status" value="1"/>
</dbReference>
<dbReference type="EMBL" id="FZOU01000001">
    <property type="protein sequence ID" value="SNS44460.1"/>
    <property type="molecule type" value="Genomic_DNA"/>
</dbReference>
<dbReference type="InterPro" id="IPR046341">
    <property type="entry name" value="SET_dom_sf"/>
</dbReference>
<dbReference type="PANTHER" id="PTHR22884">
    <property type="entry name" value="SET DOMAIN PROTEINS"/>
    <property type="match status" value="1"/>
</dbReference>
<keyword evidence="4" id="KW-0808">Transferase</keyword>
<evidence type="ECO:0008006" key="10">
    <source>
        <dbReference type="Google" id="ProtNLM"/>
    </source>
</evidence>
<dbReference type="GO" id="GO:0032259">
    <property type="term" value="P:methylation"/>
    <property type="evidence" value="ECO:0007669"/>
    <property type="project" value="UniProtKB-KW"/>
</dbReference>
<comment type="subcellular location">
    <subcellularLocation>
        <location evidence="1">Chromosome</location>
    </subcellularLocation>
</comment>
<evidence type="ECO:0000256" key="5">
    <source>
        <dbReference type="ARBA" id="ARBA00022691"/>
    </source>
</evidence>
<dbReference type="GO" id="GO:0008168">
    <property type="term" value="F:methyltransferase activity"/>
    <property type="evidence" value="ECO:0007669"/>
    <property type="project" value="UniProtKB-KW"/>
</dbReference>
<reference evidence="8 9" key="1">
    <citation type="submission" date="2017-06" db="EMBL/GenBank/DDBJ databases">
        <authorList>
            <person name="Kim H.J."/>
            <person name="Triplett B.A."/>
        </authorList>
    </citation>
    <scope>NUCLEOTIDE SEQUENCE [LARGE SCALE GENOMIC DNA]</scope>
    <source>
        <strain evidence="8 9">DSM 18704</strain>
    </source>
</reference>
<evidence type="ECO:0000256" key="4">
    <source>
        <dbReference type="ARBA" id="ARBA00022679"/>
    </source>
</evidence>
<keyword evidence="2" id="KW-0158">Chromosome</keyword>
<dbReference type="InterPro" id="IPR003616">
    <property type="entry name" value="Post-SET_dom"/>
</dbReference>
<dbReference type="Pfam" id="PF00856">
    <property type="entry name" value="SET"/>
    <property type="match status" value="1"/>
</dbReference>
<dbReference type="PROSITE" id="PS50280">
    <property type="entry name" value="SET"/>
    <property type="match status" value="1"/>
</dbReference>
<accession>A0A239EI78</accession>
<evidence type="ECO:0000256" key="2">
    <source>
        <dbReference type="ARBA" id="ARBA00022454"/>
    </source>
</evidence>
<dbReference type="InterPro" id="IPR001214">
    <property type="entry name" value="SET_dom"/>
</dbReference>
<dbReference type="AlphaFoldDB" id="A0A239EI78"/>
<sequence length="154" mass="17344">MPSPSLVIRSSAIHAAGCYTTRAIRKGARVCEYEGPRMTKAVADARYADRYVTYLFGYGEEDMVIDGFGTPMFINHCCDPNCETEEQDGHIYIKALRKIEAGEELTFEYNLWDSDEETQDCYCGAKNCRGTMFSPGEIEKRAKAAARKARRENA</sequence>
<protein>
    <recommendedName>
        <fullName evidence="10">SET domain-containing protein</fullName>
    </recommendedName>
</protein>
<gene>
    <name evidence="8" type="ORF">SAMN05421770_1011000</name>
</gene>
<dbReference type="OrthoDB" id="9790349at2"/>